<dbReference type="Gene3D" id="3.10.100.10">
    <property type="entry name" value="Mannose-Binding Protein A, subunit A"/>
    <property type="match status" value="1"/>
</dbReference>
<sequence>MYQVIPLTEARSLSRVQIEGQMSNVSRCQCGLKCHQHANCTMFFYNKIIRTCAMYGMEHTKARASSFPIAPSMEAQWRAYYLIHDCPGHSIQMKLVNKCYLVRNDLDTRPALIEHCQSLGGRLLEFSSVEELAFFKSILYRKNGNSAMSYYVGAEILINENRTFTWSNTSRTLVPSDPLWQSGHPDTMGTSDKNCVEISKTSDYALSDVSCTERKGCICEFPF</sequence>
<accession>A0AAV2IMP2</accession>
<dbReference type="PANTHER" id="PTHR22803">
    <property type="entry name" value="MANNOSE, PHOSPHOLIPASE, LECTIN RECEPTOR RELATED"/>
    <property type="match status" value="1"/>
</dbReference>
<dbReference type="InterPro" id="IPR050111">
    <property type="entry name" value="C-type_lectin/snaclec_domain"/>
</dbReference>
<dbReference type="InterPro" id="IPR001304">
    <property type="entry name" value="C-type_lectin-like"/>
</dbReference>
<dbReference type="InterPro" id="IPR016187">
    <property type="entry name" value="CTDL_fold"/>
</dbReference>
<dbReference type="EMBL" id="CAXITT010000879">
    <property type="protein sequence ID" value="CAL1546912.1"/>
    <property type="molecule type" value="Genomic_DNA"/>
</dbReference>
<dbReference type="SMART" id="SM00034">
    <property type="entry name" value="CLECT"/>
    <property type="match status" value="1"/>
</dbReference>
<dbReference type="PROSITE" id="PS50041">
    <property type="entry name" value="C_TYPE_LECTIN_2"/>
    <property type="match status" value="1"/>
</dbReference>
<dbReference type="SUPFAM" id="SSF56436">
    <property type="entry name" value="C-type lectin-like"/>
    <property type="match status" value="1"/>
</dbReference>
<comment type="caution">
    <text evidence="2">The sequence shown here is derived from an EMBL/GenBank/DDBJ whole genome shotgun (WGS) entry which is preliminary data.</text>
</comment>
<keyword evidence="3" id="KW-1185">Reference proteome</keyword>
<reference evidence="2 3" key="1">
    <citation type="submission" date="2024-04" db="EMBL/GenBank/DDBJ databases">
        <authorList>
            <consortium name="Genoscope - CEA"/>
            <person name="William W."/>
        </authorList>
    </citation>
    <scope>NUCLEOTIDE SEQUENCE [LARGE SCALE GENOMIC DNA]</scope>
</reference>
<name>A0AAV2IMP2_LYMST</name>
<proteinExistence type="predicted"/>
<dbReference type="Pfam" id="PF00059">
    <property type="entry name" value="Lectin_C"/>
    <property type="match status" value="1"/>
</dbReference>
<dbReference type="CDD" id="cd00037">
    <property type="entry name" value="CLECT"/>
    <property type="match status" value="1"/>
</dbReference>
<dbReference type="InterPro" id="IPR016186">
    <property type="entry name" value="C-type_lectin-like/link_sf"/>
</dbReference>
<evidence type="ECO:0000313" key="2">
    <source>
        <dbReference type="EMBL" id="CAL1546912.1"/>
    </source>
</evidence>
<protein>
    <recommendedName>
        <fullName evidence="1">C-type lectin domain-containing protein</fullName>
    </recommendedName>
</protein>
<evidence type="ECO:0000259" key="1">
    <source>
        <dbReference type="PROSITE" id="PS50041"/>
    </source>
</evidence>
<feature type="domain" description="C-type lectin" evidence="1">
    <location>
        <begin position="95"/>
        <end position="220"/>
    </location>
</feature>
<evidence type="ECO:0000313" key="3">
    <source>
        <dbReference type="Proteomes" id="UP001497497"/>
    </source>
</evidence>
<dbReference type="Proteomes" id="UP001497497">
    <property type="component" value="Unassembled WGS sequence"/>
</dbReference>
<gene>
    <name evidence="2" type="ORF">GSLYS_00020289001</name>
</gene>
<organism evidence="2 3">
    <name type="scientific">Lymnaea stagnalis</name>
    <name type="common">Great pond snail</name>
    <name type="synonym">Helix stagnalis</name>
    <dbReference type="NCBI Taxonomy" id="6523"/>
    <lineage>
        <taxon>Eukaryota</taxon>
        <taxon>Metazoa</taxon>
        <taxon>Spiralia</taxon>
        <taxon>Lophotrochozoa</taxon>
        <taxon>Mollusca</taxon>
        <taxon>Gastropoda</taxon>
        <taxon>Heterobranchia</taxon>
        <taxon>Euthyneura</taxon>
        <taxon>Panpulmonata</taxon>
        <taxon>Hygrophila</taxon>
        <taxon>Lymnaeoidea</taxon>
        <taxon>Lymnaeidae</taxon>
        <taxon>Lymnaea</taxon>
    </lineage>
</organism>
<dbReference type="AlphaFoldDB" id="A0AAV2IMP2"/>